<dbReference type="InterPro" id="IPR000873">
    <property type="entry name" value="AMP-dep_synth/lig_dom"/>
</dbReference>
<evidence type="ECO:0000313" key="4">
    <source>
        <dbReference type="EMBL" id="CAI4212699.1"/>
    </source>
</evidence>
<gene>
    <name evidence="4" type="ORF">PPNO1_LOCUS2450</name>
</gene>
<evidence type="ECO:0000313" key="5">
    <source>
        <dbReference type="Proteomes" id="UP000838763"/>
    </source>
</evidence>
<dbReference type="GO" id="GO:0006351">
    <property type="term" value="P:DNA-templated transcription"/>
    <property type="evidence" value="ECO:0007669"/>
    <property type="project" value="InterPro"/>
</dbReference>
<sequence length="1086" mass="119051">METKRIFKNQNPAHEKRHADAIPDGTPSTSDSGNAGTLVPVSTLMGTDLPCMQVTDALIDSYIDSRPLLALVFVLLLHGARLIKPKAAAERCPGVDISTLYSHLLETVERQYLTSLEVMSNESIAFSYLVGIQYLQTRRTKLAFVVIGTTLRAVQTMGYSNEANWGQTGTVDREVRRRLWWSMFMGDGFTSQAYGRPAVLSDKDFYVAETTDLDDGRTTCPGFDTLELREGGSHLPVTIHSYNRYKSRLYVIAAPITRDLYFTARRDWAEIVRQVRRIHSQLLDWERSVPPELRLPSLTSRDADSQTDPTFRIFALQALNLQIVYDNIQLLLFRPFVVEDRSADPMNNNVNEGMADILKLARRQCWVSSLRTSLINRYPDLVKASAEGAAAVTMGSQCFTAGVMLGMLALSSPLSSMAQESKLAIARMIHIPKALQLAAPVWIQAAEVWSDMLRLISTKETEALLSHGEAPKTEEVSLDMVEFGDPGNEGRDVIGGELLKGGVSALEGSNPGRGDAGANARLVDDDGVPHAVVEGHFAAHTGLVTQSEYQGFSDVDRNTVMDPGEPVSDRPQWIDAADPTNSLSGAQALTLIKRFAVGLDNLGVGQGRAVMIVTPNHLYVPVVYLAAAGSSRCFTGANPAFTEAEIAYQMKMVDAAVVLVHPSALPTATAAAKMAGLPLERLYLFAGQPCKPINGVPDWTTLLASEEASRDWRWDPLTGDKSLSAVAVINFSSGTTGLSKGVCITHSNLVANATQATALRFAPGTSSETIQKQERWINFLPLYHAYSQLWMVSIALKQRIPVYIMEKFQFVPYLAYIQRYRITSLLTVPPVILMLAKRPETAKYDLSSVTYVACGAAPLSKELQNDVGRRFNLSIVQAWGMSETTCIGAMVPSWVTDDTGSVGHLLPNTEAKLIDEDGEEVTERGKPGELLLRGPQIMLGYWKNEAATRDSKTTDGWLHTGDVAVEKNDMFTIVDRRKELIKVNGLQVAPAELEAALLELDDVADAAVVGIVLHGDEMPRAVAKHKRLAGGIKFIDEVPKLASGKIVRKLVKQWARDEERRSIQLIKFTGAPAFHLLSSSHTSSDL</sequence>
<dbReference type="OrthoDB" id="6509636at2759"/>
<dbReference type="AlphaFoldDB" id="A0A9P1M8W9"/>
<dbReference type="CDD" id="cd12148">
    <property type="entry name" value="fungal_TF_MHR"/>
    <property type="match status" value="1"/>
</dbReference>
<dbReference type="InterPro" id="IPR045851">
    <property type="entry name" value="AMP-bd_C_sf"/>
</dbReference>
<dbReference type="PANTHER" id="PTHR24096:SF194">
    <property type="entry name" value="AMP-DEPENDENT SYNTHETASE_LIGASE DOMAIN-CONTAINING PROTEIN"/>
    <property type="match status" value="1"/>
</dbReference>
<dbReference type="GO" id="GO:0008270">
    <property type="term" value="F:zinc ion binding"/>
    <property type="evidence" value="ECO:0007669"/>
    <property type="project" value="InterPro"/>
</dbReference>
<dbReference type="Gene3D" id="3.40.50.12780">
    <property type="entry name" value="N-terminal domain of ligase-like"/>
    <property type="match status" value="1"/>
</dbReference>
<dbReference type="Gene3D" id="3.30.300.30">
    <property type="match status" value="1"/>
</dbReference>
<accession>A0A9P1M8W9</accession>
<dbReference type="PROSITE" id="PS00455">
    <property type="entry name" value="AMP_BINDING"/>
    <property type="match status" value="1"/>
</dbReference>
<keyword evidence="1" id="KW-0539">Nucleus</keyword>
<dbReference type="GO" id="GO:0016405">
    <property type="term" value="F:CoA-ligase activity"/>
    <property type="evidence" value="ECO:0007669"/>
    <property type="project" value="TreeGrafter"/>
</dbReference>
<dbReference type="Pfam" id="PF04082">
    <property type="entry name" value="Fungal_trans"/>
    <property type="match status" value="1"/>
</dbReference>
<feature type="domain" description="Xylanolytic transcriptional activator regulatory" evidence="3">
    <location>
        <begin position="143"/>
        <end position="216"/>
    </location>
</feature>
<feature type="compositionally biased region" description="Polar residues" evidence="2">
    <location>
        <begin position="26"/>
        <end position="35"/>
    </location>
</feature>
<proteinExistence type="predicted"/>
<keyword evidence="5" id="KW-1185">Reference proteome</keyword>
<dbReference type="PANTHER" id="PTHR24096">
    <property type="entry name" value="LONG-CHAIN-FATTY-ACID--COA LIGASE"/>
    <property type="match status" value="1"/>
</dbReference>
<dbReference type="GO" id="GO:0003677">
    <property type="term" value="F:DNA binding"/>
    <property type="evidence" value="ECO:0007669"/>
    <property type="project" value="InterPro"/>
</dbReference>
<dbReference type="InterPro" id="IPR020845">
    <property type="entry name" value="AMP-binding_CS"/>
</dbReference>
<name>A0A9P1M8W9_9PEZI</name>
<dbReference type="Pfam" id="PF00501">
    <property type="entry name" value="AMP-binding"/>
    <property type="match status" value="1"/>
</dbReference>
<dbReference type="InterPro" id="IPR042099">
    <property type="entry name" value="ANL_N_sf"/>
</dbReference>
<dbReference type="Proteomes" id="UP000838763">
    <property type="component" value="Unassembled WGS sequence"/>
</dbReference>
<reference evidence="4" key="1">
    <citation type="submission" date="2022-11" db="EMBL/GenBank/DDBJ databases">
        <authorList>
            <person name="Scott C."/>
            <person name="Bruce N."/>
        </authorList>
    </citation>
    <scope>NUCLEOTIDE SEQUENCE</scope>
</reference>
<dbReference type="InterPro" id="IPR007219">
    <property type="entry name" value="XnlR_reg_dom"/>
</dbReference>
<evidence type="ECO:0000256" key="2">
    <source>
        <dbReference type="SAM" id="MobiDB-lite"/>
    </source>
</evidence>
<evidence type="ECO:0000259" key="3">
    <source>
        <dbReference type="SMART" id="SM00906"/>
    </source>
</evidence>
<dbReference type="SMART" id="SM00906">
    <property type="entry name" value="Fungal_trans"/>
    <property type="match status" value="1"/>
</dbReference>
<feature type="region of interest" description="Disordered" evidence="2">
    <location>
        <begin position="1"/>
        <end position="37"/>
    </location>
</feature>
<organism evidence="4 5">
    <name type="scientific">Parascedosporium putredinis</name>
    <dbReference type="NCBI Taxonomy" id="1442378"/>
    <lineage>
        <taxon>Eukaryota</taxon>
        <taxon>Fungi</taxon>
        <taxon>Dikarya</taxon>
        <taxon>Ascomycota</taxon>
        <taxon>Pezizomycotina</taxon>
        <taxon>Sordariomycetes</taxon>
        <taxon>Hypocreomycetidae</taxon>
        <taxon>Microascales</taxon>
        <taxon>Microascaceae</taxon>
        <taxon>Parascedosporium</taxon>
    </lineage>
</organism>
<dbReference type="EMBL" id="CALLCH030000005">
    <property type="protein sequence ID" value="CAI4212699.1"/>
    <property type="molecule type" value="Genomic_DNA"/>
</dbReference>
<dbReference type="SUPFAM" id="SSF56801">
    <property type="entry name" value="Acetyl-CoA synthetase-like"/>
    <property type="match status" value="1"/>
</dbReference>
<protein>
    <recommendedName>
        <fullName evidence="3">Xylanolytic transcriptional activator regulatory domain-containing protein</fullName>
    </recommendedName>
</protein>
<evidence type="ECO:0000256" key="1">
    <source>
        <dbReference type="ARBA" id="ARBA00023242"/>
    </source>
</evidence>
<comment type="caution">
    <text evidence="4">The sequence shown here is derived from an EMBL/GenBank/DDBJ whole genome shotgun (WGS) entry which is preliminary data.</text>
</comment>